<keyword evidence="1" id="KW-1133">Transmembrane helix</keyword>
<keyword evidence="1" id="KW-0812">Transmembrane</keyword>
<dbReference type="AlphaFoldDB" id="A0A7R9Q1E7"/>
<accession>A0A7R9Q1E7</accession>
<name>A0A7R9Q1E7_9ACAR</name>
<keyword evidence="3" id="KW-1185">Reference proteome</keyword>
<reference evidence="2" key="1">
    <citation type="submission" date="2020-11" db="EMBL/GenBank/DDBJ databases">
        <authorList>
            <person name="Tran Van P."/>
        </authorList>
    </citation>
    <scope>NUCLEOTIDE SEQUENCE</scope>
</reference>
<dbReference type="Proteomes" id="UP000759131">
    <property type="component" value="Unassembled WGS sequence"/>
</dbReference>
<keyword evidence="1" id="KW-0472">Membrane</keyword>
<dbReference type="EMBL" id="CAJPIZ010006012">
    <property type="protein sequence ID" value="CAG2109136.1"/>
    <property type="molecule type" value="Genomic_DNA"/>
</dbReference>
<organism evidence="2">
    <name type="scientific">Medioppia subpectinata</name>
    <dbReference type="NCBI Taxonomy" id="1979941"/>
    <lineage>
        <taxon>Eukaryota</taxon>
        <taxon>Metazoa</taxon>
        <taxon>Ecdysozoa</taxon>
        <taxon>Arthropoda</taxon>
        <taxon>Chelicerata</taxon>
        <taxon>Arachnida</taxon>
        <taxon>Acari</taxon>
        <taxon>Acariformes</taxon>
        <taxon>Sarcoptiformes</taxon>
        <taxon>Oribatida</taxon>
        <taxon>Brachypylina</taxon>
        <taxon>Oppioidea</taxon>
        <taxon>Oppiidae</taxon>
        <taxon>Medioppia</taxon>
    </lineage>
</organism>
<gene>
    <name evidence="2" type="ORF">OSB1V03_LOCUS9127</name>
</gene>
<evidence type="ECO:0000313" key="2">
    <source>
        <dbReference type="EMBL" id="CAD7628706.1"/>
    </source>
</evidence>
<proteinExistence type="predicted"/>
<evidence type="ECO:0000313" key="3">
    <source>
        <dbReference type="Proteomes" id="UP000759131"/>
    </source>
</evidence>
<dbReference type="EMBL" id="OC860587">
    <property type="protein sequence ID" value="CAD7628706.1"/>
    <property type="molecule type" value="Genomic_DNA"/>
</dbReference>
<protein>
    <submittedName>
        <fullName evidence="2">Uncharacterized protein</fullName>
    </submittedName>
</protein>
<evidence type="ECO:0000256" key="1">
    <source>
        <dbReference type="SAM" id="Phobius"/>
    </source>
</evidence>
<feature type="transmembrane region" description="Helical" evidence="1">
    <location>
        <begin position="14"/>
        <end position="35"/>
    </location>
</feature>
<sequence length="482" mass="54901">MLTFIRKHIEFKHWMYLVVSVLLVVVFVIYLSHVYTDDKPNDVYHLSTSTDNSNTQFTITNLTGAQGAEQTKPTPSYYIVSVVVNRAHIYRIITQTLLTNESDYSIDFPDFGPDHESTGDTITSVYVEVSVDNEVMGGTPSRSDTWEPVWDYKAVDGVNVTINSVVELTLYYFMGPMSEQIDHVIVPVRQLVIMGSNGRSERGSVNPSNGSALLGSVPVNLWTAVKSSSISFTLFNKPLIDILVKAWVDISEYEIKFKDNTGPGPGHFLYEHIYYDVKYQSKPTNDLNAHSLTRFTRTWSNDRWQHYIANGDKSLEFWFHTGKYISNNVFEASIEYDTGHGCYEIENQFKSGFRELSETNKSYSDFRRQLFSLKTEINVKPFTNISIKGLLKSVKDMELDFTAVHKFTGTDPRSAEPLDGLTLFLLSGKQHNRYGITIDNDSLVVNQKGLYRGSFGIEAYTHIKQLKLDRNQPVYAVLNDEY</sequence>